<dbReference type="PANTHER" id="PTHR36108:SF13">
    <property type="entry name" value="COLOSSIN-B-RELATED"/>
    <property type="match status" value="1"/>
</dbReference>
<keyword evidence="2" id="KW-0134">Cell wall</keyword>
<evidence type="ECO:0000256" key="5">
    <source>
        <dbReference type="ARBA" id="ARBA00023088"/>
    </source>
</evidence>
<evidence type="ECO:0000259" key="8">
    <source>
        <dbReference type="PROSITE" id="PS50847"/>
    </source>
</evidence>
<dbReference type="InterPro" id="IPR019931">
    <property type="entry name" value="LPXTG_anchor"/>
</dbReference>
<dbReference type="Gene3D" id="2.60.40.10">
    <property type="entry name" value="Immunoglobulins"/>
    <property type="match status" value="7"/>
</dbReference>
<dbReference type="InterPro" id="IPR013783">
    <property type="entry name" value="Ig-like_fold"/>
</dbReference>
<evidence type="ECO:0000256" key="6">
    <source>
        <dbReference type="SAM" id="MobiDB-lite"/>
    </source>
</evidence>
<evidence type="ECO:0000313" key="10">
    <source>
        <dbReference type="Proteomes" id="UP000052013"/>
    </source>
</evidence>
<evidence type="ECO:0000256" key="4">
    <source>
        <dbReference type="ARBA" id="ARBA00022729"/>
    </source>
</evidence>
<protein>
    <recommendedName>
        <fullName evidence="8">Gram-positive cocci surface proteins LPxTG domain-containing protein</fullName>
    </recommendedName>
</protein>
<dbReference type="InterPro" id="IPR008966">
    <property type="entry name" value="Adhesion_dom_sf"/>
</dbReference>
<dbReference type="AlphaFoldDB" id="A0A0R1S886"/>
<keyword evidence="7" id="KW-1133">Transmembrane helix</keyword>
<feature type="domain" description="Gram-positive cocci surface proteins LPxTG" evidence="8">
    <location>
        <begin position="940"/>
        <end position="972"/>
    </location>
</feature>
<reference evidence="9 10" key="1">
    <citation type="journal article" date="2015" name="Genome Announc.">
        <title>Expanding the biotechnology potential of lactobacilli through comparative genomics of 213 strains and associated genera.</title>
        <authorList>
            <person name="Sun Z."/>
            <person name="Harris H.M."/>
            <person name="McCann A."/>
            <person name="Guo C."/>
            <person name="Argimon S."/>
            <person name="Zhang W."/>
            <person name="Yang X."/>
            <person name="Jeffery I.B."/>
            <person name="Cooney J.C."/>
            <person name="Kagawa T.F."/>
            <person name="Liu W."/>
            <person name="Song Y."/>
            <person name="Salvetti E."/>
            <person name="Wrobel A."/>
            <person name="Rasinkangas P."/>
            <person name="Parkhill J."/>
            <person name="Rea M.C."/>
            <person name="O'Sullivan O."/>
            <person name="Ritari J."/>
            <person name="Douillard F.P."/>
            <person name="Paul Ross R."/>
            <person name="Yang R."/>
            <person name="Briner A.E."/>
            <person name="Felis G.E."/>
            <person name="de Vos W.M."/>
            <person name="Barrangou R."/>
            <person name="Klaenhammer T.R."/>
            <person name="Caufield P.W."/>
            <person name="Cui Y."/>
            <person name="Zhang H."/>
            <person name="O'Toole P.W."/>
        </authorList>
    </citation>
    <scope>NUCLEOTIDE SEQUENCE [LARGE SCALE GENOMIC DNA]</scope>
    <source>
        <strain evidence="9 10">DSM 14421</strain>
    </source>
</reference>
<feature type="compositionally biased region" description="Polar residues" evidence="6">
    <location>
        <begin position="863"/>
        <end position="888"/>
    </location>
</feature>
<dbReference type="Gene3D" id="2.60.40.740">
    <property type="match status" value="1"/>
</dbReference>
<keyword evidence="7" id="KW-0812">Transmembrane</keyword>
<evidence type="ECO:0000256" key="3">
    <source>
        <dbReference type="ARBA" id="ARBA00022525"/>
    </source>
</evidence>
<name>A0A0R1S886_9LACO</name>
<dbReference type="InterPro" id="IPR041033">
    <property type="entry name" value="SpaA_PFL_dom_1"/>
</dbReference>
<comment type="similarity">
    <text evidence="1">Belongs to the serine-aspartate repeat-containing protein (SDr) family.</text>
</comment>
<feature type="transmembrane region" description="Helical" evidence="7">
    <location>
        <begin position="949"/>
        <end position="966"/>
    </location>
</feature>
<dbReference type="Pfam" id="PF05737">
    <property type="entry name" value="Collagen_bind"/>
    <property type="match status" value="1"/>
</dbReference>
<dbReference type="EMBL" id="AZEY01000108">
    <property type="protein sequence ID" value="KRL62515.1"/>
    <property type="molecule type" value="Genomic_DNA"/>
</dbReference>
<dbReference type="Pfam" id="PF17802">
    <property type="entry name" value="SpaA"/>
    <property type="match status" value="7"/>
</dbReference>
<dbReference type="STRING" id="1423739.FC85_GL002028"/>
<proteinExistence type="inferred from homology"/>
<sequence length="972" mass="103980">MPNSGNLAEKSGQQDPTDASYALWNIWVNKEQSSLKDVTVNDTPSDNQIIDPSTIIIYPTKVAQNGSFTEDTANPLKAGSDYNVDLTTDNAGKQALKIDFKNPITSAYAIHYKALINSSLANDTLTNAVTVTGNGEKTVTQSKTTQTKVVNSGGSATGKNSNLTITKVDQSTKSSISGVSFELYADNNGQKGQLLRSGTTDKDGKLNWQNLKSGDYLLFETKAADGYVIPTEYAQGKKVTITSSQDNTNTINDTVPNEKGSVTVTKTDFDTNQPLQGAVFSLYQENGTLIKSGLTTNQDGQVTYTGLNAGSYYLVETDAPDGYNFDKNKTYAFAIDGSHINQTVAVTNSEKAGAVTLTKVDRDDGQKLASATFSLFQKDGTLIKAGLVTDSLGRISYDNLKPGDYYFVETQAPVGYQLDNHQYSFTVAVGQQTQSVSVTATDEKTPGSVQLIKQDTNTGKALGDATFDLYQQQNSVAKLVQSNLKTDSNGQITVSGLQPGDYYFVETQAPAGYQLNKDQQYPFKIIFNQTTAAKVTVNDSEATGSVVLTKTDQQTKQKLANAEFDLYSQDGSIVKQGLITNANGQLTVSDLAPGDYYFVETKAPDGYQLDKDQQYPVTVEFNQQAPAAVNVTDSQTPGSVQLTKVDKQTNQALSGASFALYKQDGTLVKNDLVTNNQGQILYDNLMPGSYYFVETKAPAGYQLNNRQLSFTIKIGSQTEPVTLTASDEETPGSVKLIKTDQSTHQPLSGAVFDLYRRQGPVSTVIKTGLITDSNGLITVDNLQPGDYYFVETKAPMGYQLNNDVQYPVTVAIAQSQASTVTVQNKPTNSTPTKPVCPVTPQTVYPLNPGCGQSTSGSTCGSTVNTNQSSANNGGNSVGTVINNRNGDNSMSSGDSATKSASSSSQNQVPAIAGNSSQSAAGSPSTDGATNQTPTRTSSVLPQTGESPNYLMLIGFVLLLACGTFVLRRFKNR</sequence>
<comment type="caution">
    <text evidence="9">The sequence shown here is derived from an EMBL/GenBank/DDBJ whole genome shotgun (WGS) entry which is preliminary data.</text>
</comment>
<dbReference type="PANTHER" id="PTHR36108">
    <property type="entry name" value="COLOSSIN-B-RELATED"/>
    <property type="match status" value="1"/>
</dbReference>
<dbReference type="RefSeq" id="WP_057866300.1">
    <property type="nucleotide sequence ID" value="NZ_AZEY01000108.1"/>
</dbReference>
<accession>A0A0R1S886</accession>
<feature type="compositionally biased region" description="Low complexity" evidence="6">
    <location>
        <begin position="852"/>
        <end position="862"/>
    </location>
</feature>
<dbReference type="NCBIfam" id="TIGR01167">
    <property type="entry name" value="LPXTG_anchor"/>
    <property type="match status" value="1"/>
</dbReference>
<gene>
    <name evidence="9" type="ORF">FC85_GL002028</name>
</gene>
<dbReference type="SUPFAM" id="SSF49478">
    <property type="entry name" value="Cna protein B-type domain"/>
    <property type="match status" value="7"/>
</dbReference>
<dbReference type="PROSITE" id="PS50847">
    <property type="entry name" value="GRAM_POS_ANCHORING"/>
    <property type="match status" value="1"/>
</dbReference>
<organism evidence="9 10">
    <name type="scientific">Lentilactobacillus diolivorans DSM 14421</name>
    <dbReference type="NCBI Taxonomy" id="1423739"/>
    <lineage>
        <taxon>Bacteria</taxon>
        <taxon>Bacillati</taxon>
        <taxon>Bacillota</taxon>
        <taxon>Bacilli</taxon>
        <taxon>Lactobacillales</taxon>
        <taxon>Lactobacillaceae</taxon>
        <taxon>Lentilactobacillus</taxon>
    </lineage>
</organism>
<feature type="compositionally biased region" description="Polar residues" evidence="6">
    <location>
        <begin position="905"/>
        <end position="942"/>
    </location>
</feature>
<dbReference type="SUPFAM" id="SSF49401">
    <property type="entry name" value="Bacterial adhesins"/>
    <property type="match status" value="1"/>
</dbReference>
<dbReference type="Proteomes" id="UP000052013">
    <property type="component" value="Unassembled WGS sequence"/>
</dbReference>
<dbReference type="PATRIC" id="fig|1423739.3.peg.2114"/>
<feature type="compositionally biased region" description="Low complexity" evidence="6">
    <location>
        <begin position="889"/>
        <end position="904"/>
    </location>
</feature>
<keyword evidence="3" id="KW-0964">Secreted</keyword>
<dbReference type="GO" id="GO:0005518">
    <property type="term" value="F:collagen binding"/>
    <property type="evidence" value="ECO:0007669"/>
    <property type="project" value="InterPro"/>
</dbReference>
<evidence type="ECO:0000256" key="7">
    <source>
        <dbReference type="SAM" id="Phobius"/>
    </source>
</evidence>
<dbReference type="InterPro" id="IPR008456">
    <property type="entry name" value="Collagen-bd_dom"/>
</dbReference>
<evidence type="ECO:0000256" key="1">
    <source>
        <dbReference type="ARBA" id="ARBA00007257"/>
    </source>
</evidence>
<keyword evidence="4" id="KW-0732">Signal</keyword>
<evidence type="ECO:0000256" key="2">
    <source>
        <dbReference type="ARBA" id="ARBA00022512"/>
    </source>
</evidence>
<keyword evidence="5" id="KW-0572">Peptidoglycan-anchor</keyword>
<evidence type="ECO:0000313" key="9">
    <source>
        <dbReference type="EMBL" id="KRL62515.1"/>
    </source>
</evidence>
<feature type="region of interest" description="Disordered" evidence="6">
    <location>
        <begin position="852"/>
        <end position="942"/>
    </location>
</feature>
<keyword evidence="7" id="KW-0472">Membrane</keyword>